<feature type="region of interest" description="Disordered" evidence="1">
    <location>
        <begin position="151"/>
        <end position="191"/>
    </location>
</feature>
<evidence type="ECO:0000313" key="3">
    <source>
        <dbReference type="Proteomes" id="UP000799440"/>
    </source>
</evidence>
<dbReference type="AlphaFoldDB" id="A0A6A6V3H8"/>
<proteinExistence type="predicted"/>
<reference evidence="2" key="1">
    <citation type="journal article" date="2020" name="Stud. Mycol.">
        <title>101 Dothideomycetes genomes: a test case for predicting lifestyles and emergence of pathogens.</title>
        <authorList>
            <person name="Haridas S."/>
            <person name="Albert R."/>
            <person name="Binder M."/>
            <person name="Bloem J."/>
            <person name="Labutti K."/>
            <person name="Salamov A."/>
            <person name="Andreopoulos B."/>
            <person name="Baker S."/>
            <person name="Barry K."/>
            <person name="Bills G."/>
            <person name="Bluhm B."/>
            <person name="Cannon C."/>
            <person name="Castanera R."/>
            <person name="Culley D."/>
            <person name="Daum C."/>
            <person name="Ezra D."/>
            <person name="Gonzalez J."/>
            <person name="Henrissat B."/>
            <person name="Kuo A."/>
            <person name="Liang C."/>
            <person name="Lipzen A."/>
            <person name="Lutzoni F."/>
            <person name="Magnuson J."/>
            <person name="Mondo S."/>
            <person name="Nolan M."/>
            <person name="Ohm R."/>
            <person name="Pangilinan J."/>
            <person name="Park H.-J."/>
            <person name="Ramirez L."/>
            <person name="Alfaro M."/>
            <person name="Sun H."/>
            <person name="Tritt A."/>
            <person name="Yoshinaga Y."/>
            <person name="Zwiers L.-H."/>
            <person name="Turgeon B."/>
            <person name="Goodwin S."/>
            <person name="Spatafora J."/>
            <person name="Crous P."/>
            <person name="Grigoriev I."/>
        </authorList>
    </citation>
    <scope>NUCLEOTIDE SEQUENCE</scope>
    <source>
        <strain evidence="2">CBS 119925</strain>
    </source>
</reference>
<evidence type="ECO:0000313" key="2">
    <source>
        <dbReference type="EMBL" id="KAF2744396.1"/>
    </source>
</evidence>
<organism evidence="2 3">
    <name type="scientific">Sporormia fimetaria CBS 119925</name>
    <dbReference type="NCBI Taxonomy" id="1340428"/>
    <lineage>
        <taxon>Eukaryota</taxon>
        <taxon>Fungi</taxon>
        <taxon>Dikarya</taxon>
        <taxon>Ascomycota</taxon>
        <taxon>Pezizomycotina</taxon>
        <taxon>Dothideomycetes</taxon>
        <taxon>Pleosporomycetidae</taxon>
        <taxon>Pleosporales</taxon>
        <taxon>Sporormiaceae</taxon>
        <taxon>Sporormia</taxon>
    </lineage>
</organism>
<gene>
    <name evidence="2" type="ORF">M011DRAFT_172326</name>
</gene>
<keyword evidence="3" id="KW-1185">Reference proteome</keyword>
<evidence type="ECO:0000256" key="1">
    <source>
        <dbReference type="SAM" id="MobiDB-lite"/>
    </source>
</evidence>
<sequence>MHKRYASALTYTWHRRTYIHRATKPQSHTAGYGERISDGRSWRGIEAEDWNHERVGRCRKYVRLPHMSFRWKGVVGKPRECGSAFNDPWGVNALRRRQNIAMPLPYHCPTLKVPLLAGQPPEAPTCISTLRTQDLQATKIIRVPCVASASRHAVPNSGERATKLHSAASQGKIENSGNREREQADADAVGE</sequence>
<feature type="compositionally biased region" description="Polar residues" evidence="1">
    <location>
        <begin position="167"/>
        <end position="176"/>
    </location>
</feature>
<accession>A0A6A6V3H8</accession>
<dbReference type="EMBL" id="MU006589">
    <property type="protein sequence ID" value="KAF2744396.1"/>
    <property type="molecule type" value="Genomic_DNA"/>
</dbReference>
<dbReference type="Proteomes" id="UP000799440">
    <property type="component" value="Unassembled WGS sequence"/>
</dbReference>
<name>A0A6A6V3H8_9PLEO</name>
<protein>
    <submittedName>
        <fullName evidence="2">Uncharacterized protein</fullName>
    </submittedName>
</protein>